<dbReference type="EMBL" id="RCMK01000332">
    <property type="protein sequence ID" value="KAG2936055.1"/>
    <property type="molecule type" value="Genomic_DNA"/>
</dbReference>
<feature type="region of interest" description="Disordered" evidence="1">
    <location>
        <begin position="220"/>
        <end position="241"/>
    </location>
</feature>
<evidence type="ECO:0000256" key="1">
    <source>
        <dbReference type="SAM" id="MobiDB-lite"/>
    </source>
</evidence>
<name>A0A8T1C405_9STRA</name>
<dbReference type="Proteomes" id="UP000760860">
    <property type="component" value="Unassembled WGS sequence"/>
</dbReference>
<accession>A0A8T1C405</accession>
<dbReference type="Proteomes" id="UP000736787">
    <property type="component" value="Unassembled WGS sequence"/>
</dbReference>
<dbReference type="Proteomes" id="UP000697107">
    <property type="component" value="Unassembled WGS sequence"/>
</dbReference>
<sequence>MPLPDFQGRSPSRLASVSSVGSSSVNKVIRSTASMSSSRYLQRLQSSKASENRRVVRQEIICAGSLRVRSCKLLWKPAALQLMVTTTSTLDEDEAHFDDCDDDSDDSDDDDIDKVTTMAQPNETHHYSLVFCRRSLMGHARREKIELNGTRDPVEFIWGEDGLLSTRFEFSIIHGSVGSSGRRRTLTCRARDAKEYLQWTEALCMAMEYQVKNKSGKGVKTNRFTHSNTLTSSKAPSNSPGSIDSCFDADGVEEPQQLLVREARQVPPTPTSPTAATAVKAIAPPEADIAEESALKPVPADIAAVYGVGRRRQVSVVVKPAPRSVGTRLQRRPASITKPLTRAPVRRSISRAARPTASLPPFGTPHSTRNEHTQPPYLEVTVARTSSAGRPRTRVRKISLSESNRRSKRNRLRVSPTSRPEGKRPRVPSSPLTSAPVLGALPILQSPSSLTESPLDFVDSSKEHSCTDVARTTEYVNSLVEIASVASARQRQQLLLRQRKEPKSYILPLKAEEVEDAWLMSRRSSRLNLDTCDFEDVKSARSHRRRAQKESWAAYLKAMECEL</sequence>
<dbReference type="EMBL" id="RCMG01000431">
    <property type="protein sequence ID" value="KAG2854364.1"/>
    <property type="molecule type" value="Genomic_DNA"/>
</dbReference>
<feature type="compositionally biased region" description="Polar residues" evidence="1">
    <location>
        <begin position="222"/>
        <end position="241"/>
    </location>
</feature>
<reference evidence="3" key="1">
    <citation type="submission" date="2018-10" db="EMBL/GenBank/DDBJ databases">
        <title>Effector identification in a new, highly contiguous assembly of the strawberry crown rot pathogen Phytophthora cactorum.</title>
        <authorList>
            <person name="Armitage A.D."/>
            <person name="Nellist C.F."/>
            <person name="Bates H."/>
            <person name="Vickerstaff R.J."/>
            <person name="Harrison R.J."/>
        </authorList>
    </citation>
    <scope>NUCLEOTIDE SEQUENCE</scope>
    <source>
        <strain evidence="2">15-7</strain>
        <strain evidence="3">4032</strain>
        <strain evidence="4">4040</strain>
        <strain evidence="5">P415</strain>
        <strain evidence="6">P421</strain>
    </source>
</reference>
<protein>
    <submittedName>
        <fullName evidence="3">Uncharacterized protein</fullName>
    </submittedName>
</protein>
<dbReference type="EMBL" id="RCML01000432">
    <property type="protein sequence ID" value="KAG2977236.1"/>
    <property type="molecule type" value="Genomic_DNA"/>
</dbReference>
<dbReference type="Proteomes" id="UP000735874">
    <property type="component" value="Unassembled WGS sequence"/>
</dbReference>
<comment type="caution">
    <text evidence="3">The sequence shown here is derived from an EMBL/GenBank/DDBJ whole genome shotgun (WGS) entry which is preliminary data.</text>
</comment>
<dbReference type="Proteomes" id="UP000774804">
    <property type="component" value="Unassembled WGS sequence"/>
</dbReference>
<dbReference type="AlphaFoldDB" id="A0A8T1C405"/>
<dbReference type="EMBL" id="RCMI01000411">
    <property type="protein sequence ID" value="KAG2912260.1"/>
    <property type="molecule type" value="Genomic_DNA"/>
</dbReference>
<dbReference type="VEuPathDB" id="FungiDB:PC110_g14039"/>
<evidence type="ECO:0000313" key="4">
    <source>
        <dbReference type="EMBL" id="KAG2936055.1"/>
    </source>
</evidence>
<gene>
    <name evidence="2" type="ORF">PC113_g13376</name>
    <name evidence="3" type="ORF">PC115_g12380</name>
    <name evidence="4" type="ORF">PC117_g12249</name>
    <name evidence="5" type="ORF">PC118_g12997</name>
    <name evidence="6" type="ORF">PC129_g11218</name>
</gene>
<evidence type="ECO:0000313" key="7">
    <source>
        <dbReference type="Proteomes" id="UP000774804"/>
    </source>
</evidence>
<evidence type="ECO:0000313" key="5">
    <source>
        <dbReference type="EMBL" id="KAG2977236.1"/>
    </source>
</evidence>
<feature type="region of interest" description="Disordered" evidence="1">
    <location>
        <begin position="347"/>
        <end position="435"/>
    </location>
</feature>
<evidence type="ECO:0000313" key="6">
    <source>
        <dbReference type="EMBL" id="KAG3217953.1"/>
    </source>
</evidence>
<dbReference type="EMBL" id="RCMV01000390">
    <property type="protein sequence ID" value="KAG3217953.1"/>
    <property type="molecule type" value="Genomic_DNA"/>
</dbReference>
<evidence type="ECO:0000313" key="3">
    <source>
        <dbReference type="EMBL" id="KAG2912260.1"/>
    </source>
</evidence>
<evidence type="ECO:0000313" key="2">
    <source>
        <dbReference type="EMBL" id="KAG2854364.1"/>
    </source>
</evidence>
<proteinExistence type="predicted"/>
<organism evidence="3 7">
    <name type="scientific">Phytophthora cactorum</name>
    <dbReference type="NCBI Taxonomy" id="29920"/>
    <lineage>
        <taxon>Eukaryota</taxon>
        <taxon>Sar</taxon>
        <taxon>Stramenopiles</taxon>
        <taxon>Oomycota</taxon>
        <taxon>Peronosporomycetes</taxon>
        <taxon>Peronosporales</taxon>
        <taxon>Peronosporaceae</taxon>
        <taxon>Phytophthora</taxon>
    </lineage>
</organism>